<organism evidence="1 2">
    <name type="scientific">Sphingobium xenophagum</name>
    <dbReference type="NCBI Taxonomy" id="121428"/>
    <lineage>
        <taxon>Bacteria</taxon>
        <taxon>Pseudomonadati</taxon>
        <taxon>Pseudomonadota</taxon>
        <taxon>Alphaproteobacteria</taxon>
        <taxon>Sphingomonadales</taxon>
        <taxon>Sphingomonadaceae</taxon>
        <taxon>Sphingobium</taxon>
    </lineage>
</organism>
<gene>
    <name evidence="1" type="ORF">J2W40_003157</name>
</gene>
<dbReference type="EMBL" id="JAVDWV010000015">
    <property type="protein sequence ID" value="MDR7156316.1"/>
    <property type="molecule type" value="Genomic_DNA"/>
</dbReference>
<evidence type="ECO:0000313" key="1">
    <source>
        <dbReference type="EMBL" id="MDR7156316.1"/>
    </source>
</evidence>
<protein>
    <submittedName>
        <fullName evidence="1">Uncharacterized protein</fullName>
    </submittedName>
</protein>
<evidence type="ECO:0000313" key="2">
    <source>
        <dbReference type="Proteomes" id="UP001267638"/>
    </source>
</evidence>
<sequence length="83" mass="9058">MNDRCGDRAAAMELQILPDQLVFHESVGTVQTVKPDGDRRLSITAAFTGEGQSWSRIILLNLAADGQKLTIVNDGASETRKRC</sequence>
<keyword evidence="2" id="KW-1185">Reference proteome</keyword>
<accession>A0ABU1X5A6</accession>
<dbReference type="RefSeq" id="WP_310226478.1">
    <property type="nucleotide sequence ID" value="NZ_JAVDWV010000015.1"/>
</dbReference>
<name>A0ABU1X5A6_SPHXE</name>
<comment type="caution">
    <text evidence="1">The sequence shown here is derived from an EMBL/GenBank/DDBJ whole genome shotgun (WGS) entry which is preliminary data.</text>
</comment>
<dbReference type="Proteomes" id="UP001267638">
    <property type="component" value="Unassembled WGS sequence"/>
</dbReference>
<proteinExistence type="predicted"/>
<reference evidence="1 2" key="1">
    <citation type="submission" date="2023-07" db="EMBL/GenBank/DDBJ databases">
        <title>Sorghum-associated microbial communities from plants grown in Nebraska, USA.</title>
        <authorList>
            <person name="Schachtman D."/>
        </authorList>
    </citation>
    <scope>NUCLEOTIDE SEQUENCE [LARGE SCALE GENOMIC DNA]</scope>
    <source>
        <strain evidence="1 2">4256</strain>
    </source>
</reference>